<accession>A0ABQ8SHR2</accession>
<name>A0ABQ8SHR2_PERAM</name>
<feature type="domain" description="Reverse transcriptase" evidence="1">
    <location>
        <begin position="1"/>
        <end position="116"/>
    </location>
</feature>
<organism evidence="2 3">
    <name type="scientific">Periplaneta americana</name>
    <name type="common">American cockroach</name>
    <name type="synonym">Blatta americana</name>
    <dbReference type="NCBI Taxonomy" id="6978"/>
    <lineage>
        <taxon>Eukaryota</taxon>
        <taxon>Metazoa</taxon>
        <taxon>Ecdysozoa</taxon>
        <taxon>Arthropoda</taxon>
        <taxon>Hexapoda</taxon>
        <taxon>Insecta</taxon>
        <taxon>Pterygota</taxon>
        <taxon>Neoptera</taxon>
        <taxon>Polyneoptera</taxon>
        <taxon>Dictyoptera</taxon>
        <taxon>Blattodea</taxon>
        <taxon>Blattoidea</taxon>
        <taxon>Blattidae</taxon>
        <taxon>Blattinae</taxon>
        <taxon>Periplaneta</taxon>
    </lineage>
</organism>
<evidence type="ECO:0000259" key="1">
    <source>
        <dbReference type="PROSITE" id="PS50878"/>
    </source>
</evidence>
<gene>
    <name evidence="2" type="ORF">ANN_15495</name>
</gene>
<protein>
    <recommendedName>
        <fullName evidence="1">Reverse transcriptase domain-containing protein</fullName>
    </recommendedName>
</protein>
<proteinExistence type="predicted"/>
<dbReference type="Pfam" id="PF00078">
    <property type="entry name" value="RVT_1"/>
    <property type="match status" value="1"/>
</dbReference>
<dbReference type="EMBL" id="JAJSOF020000027">
    <property type="protein sequence ID" value="KAJ4433236.1"/>
    <property type="molecule type" value="Genomic_DNA"/>
</dbReference>
<sequence length="116" mass="13498">MAGLCEGGNEPPGSLKDKVYVVFMDLEKSFDRVDWNKLMRILKKIVVDWKEGRLYSNLYMKQRISQDRKRNVRRSEIGKEVRQGCPLSPNLFKIYLEDLVKNCFQNMGGVIVGGRR</sequence>
<dbReference type="PROSITE" id="PS50878">
    <property type="entry name" value="RT_POL"/>
    <property type="match status" value="1"/>
</dbReference>
<evidence type="ECO:0000313" key="3">
    <source>
        <dbReference type="Proteomes" id="UP001148838"/>
    </source>
</evidence>
<reference evidence="2 3" key="1">
    <citation type="journal article" date="2022" name="Allergy">
        <title>Genome assembly and annotation of Periplaneta americana reveal a comprehensive cockroach allergen profile.</title>
        <authorList>
            <person name="Wang L."/>
            <person name="Xiong Q."/>
            <person name="Saelim N."/>
            <person name="Wang L."/>
            <person name="Nong W."/>
            <person name="Wan A.T."/>
            <person name="Shi M."/>
            <person name="Liu X."/>
            <person name="Cao Q."/>
            <person name="Hui J.H.L."/>
            <person name="Sookrung N."/>
            <person name="Leung T.F."/>
            <person name="Tungtrongchitr A."/>
            <person name="Tsui S.K.W."/>
        </authorList>
    </citation>
    <scope>NUCLEOTIDE SEQUENCE [LARGE SCALE GENOMIC DNA]</scope>
    <source>
        <strain evidence="2">PWHHKU_190912</strain>
    </source>
</reference>
<dbReference type="Proteomes" id="UP001148838">
    <property type="component" value="Unassembled WGS sequence"/>
</dbReference>
<dbReference type="PANTHER" id="PTHR47027">
    <property type="entry name" value="REVERSE TRANSCRIPTASE DOMAIN-CONTAINING PROTEIN"/>
    <property type="match status" value="1"/>
</dbReference>
<evidence type="ECO:0000313" key="2">
    <source>
        <dbReference type="EMBL" id="KAJ4433236.1"/>
    </source>
</evidence>
<dbReference type="InterPro" id="IPR000477">
    <property type="entry name" value="RT_dom"/>
</dbReference>
<keyword evidence="3" id="KW-1185">Reference proteome</keyword>
<comment type="caution">
    <text evidence="2">The sequence shown here is derived from an EMBL/GenBank/DDBJ whole genome shotgun (WGS) entry which is preliminary data.</text>
</comment>
<dbReference type="PANTHER" id="PTHR47027:SF20">
    <property type="entry name" value="REVERSE TRANSCRIPTASE-LIKE PROTEIN WITH RNA-DIRECTED DNA POLYMERASE DOMAIN"/>
    <property type="match status" value="1"/>
</dbReference>